<accession>A0A9N8DL92</accession>
<organism evidence="2 3">
    <name type="scientific">Seminavis robusta</name>
    <dbReference type="NCBI Taxonomy" id="568900"/>
    <lineage>
        <taxon>Eukaryota</taxon>
        <taxon>Sar</taxon>
        <taxon>Stramenopiles</taxon>
        <taxon>Ochrophyta</taxon>
        <taxon>Bacillariophyta</taxon>
        <taxon>Bacillariophyceae</taxon>
        <taxon>Bacillariophycidae</taxon>
        <taxon>Naviculales</taxon>
        <taxon>Naviculaceae</taxon>
        <taxon>Seminavis</taxon>
    </lineage>
</organism>
<protein>
    <recommendedName>
        <fullName evidence="4">RRM domain-containing protein</fullName>
    </recommendedName>
</protein>
<dbReference type="OrthoDB" id="10542730at2759"/>
<dbReference type="Proteomes" id="UP001153069">
    <property type="component" value="Unassembled WGS sequence"/>
</dbReference>
<evidence type="ECO:0008006" key="4">
    <source>
        <dbReference type="Google" id="ProtNLM"/>
    </source>
</evidence>
<evidence type="ECO:0000313" key="3">
    <source>
        <dbReference type="Proteomes" id="UP001153069"/>
    </source>
</evidence>
<feature type="compositionally biased region" description="Low complexity" evidence="1">
    <location>
        <begin position="84"/>
        <end position="98"/>
    </location>
</feature>
<keyword evidence="3" id="KW-1185">Reference proteome</keyword>
<dbReference type="Gene3D" id="3.30.70.330">
    <property type="match status" value="1"/>
</dbReference>
<gene>
    <name evidence="2" type="ORF">SEMRO_216_G089490.1</name>
</gene>
<feature type="compositionally biased region" description="Basic residues" evidence="1">
    <location>
        <begin position="68"/>
        <end position="83"/>
    </location>
</feature>
<evidence type="ECO:0000256" key="1">
    <source>
        <dbReference type="SAM" id="MobiDB-lite"/>
    </source>
</evidence>
<comment type="caution">
    <text evidence="2">The sequence shown here is derived from an EMBL/GenBank/DDBJ whole genome shotgun (WGS) entry which is preliminary data.</text>
</comment>
<feature type="region of interest" description="Disordered" evidence="1">
    <location>
        <begin position="1"/>
        <end position="106"/>
    </location>
</feature>
<evidence type="ECO:0000313" key="2">
    <source>
        <dbReference type="EMBL" id="CAB9505023.1"/>
    </source>
</evidence>
<dbReference type="InterPro" id="IPR012677">
    <property type="entry name" value="Nucleotide-bd_a/b_plait_sf"/>
</dbReference>
<reference evidence="2" key="1">
    <citation type="submission" date="2020-06" db="EMBL/GenBank/DDBJ databases">
        <authorList>
            <consortium name="Plant Systems Biology data submission"/>
        </authorList>
    </citation>
    <scope>NUCLEOTIDE SEQUENCE</scope>
    <source>
        <strain evidence="2">D6</strain>
    </source>
</reference>
<dbReference type="AlphaFoldDB" id="A0A9N8DL92"/>
<proteinExistence type="predicted"/>
<dbReference type="EMBL" id="CAICTM010000215">
    <property type="protein sequence ID" value="CAB9505023.1"/>
    <property type="molecule type" value="Genomic_DNA"/>
</dbReference>
<sequence>MSSQNDRETGAIASRRTDGKATLKDLGRKARARLDEEKGKRHEIVRLEPSLANPEAKRKRNSSIGLIRPKKKQSKPTTKKRRISGAASSTKGSGSSTANRSDKSKNVDLRIPDVSGILLENQEKDLLSNVVRVHGIPLDATRSDVLRFFSGLDAEHVFLLPHNSSKIVSLDADDCPSSKARKEVIERHPGTFRAFVKFASAPTAALAAQRSGETLYLGNKTSNSDGDGHTCNRKGAQIAVTQVPKAVTRYIQRNMSIECRTNLPLDEELFACEAKLNDLVPQILWSAARQDLKLQEISPADEDDRLDYHPIDDSQGLLLQDPSTEHGYTALVDLHNAMLKDYESLTTGTPFPSVALCNSSELLRDPSIKLTNTAAKHLKERIQHIDDYLHMARNLLNRRRNGAPPSIFDSLVPRKASFKGVTQTLGGSGS</sequence>
<feature type="compositionally biased region" description="Basic and acidic residues" evidence="1">
    <location>
        <begin position="1"/>
        <end position="46"/>
    </location>
</feature>
<name>A0A9N8DL92_9STRA</name>